<proteinExistence type="predicted"/>
<dbReference type="EMBL" id="MHLP01000021">
    <property type="protein sequence ID" value="OGZ12529.1"/>
    <property type="molecule type" value="Genomic_DNA"/>
</dbReference>
<evidence type="ECO:0000256" key="1">
    <source>
        <dbReference type="SAM" id="Phobius"/>
    </source>
</evidence>
<keyword evidence="1" id="KW-1133">Transmembrane helix</keyword>
<feature type="transmembrane region" description="Helical" evidence="1">
    <location>
        <begin position="322"/>
        <end position="340"/>
    </location>
</feature>
<evidence type="ECO:0000313" key="3">
    <source>
        <dbReference type="Proteomes" id="UP000178534"/>
    </source>
</evidence>
<feature type="transmembrane region" description="Helical" evidence="1">
    <location>
        <begin position="395"/>
        <end position="415"/>
    </location>
</feature>
<dbReference type="STRING" id="1798665.A2942_00250"/>
<reference evidence="2 3" key="1">
    <citation type="journal article" date="2016" name="Nat. Commun.">
        <title>Thousands of microbial genomes shed light on interconnected biogeochemical processes in an aquifer system.</title>
        <authorList>
            <person name="Anantharaman K."/>
            <person name="Brown C.T."/>
            <person name="Hug L.A."/>
            <person name="Sharon I."/>
            <person name="Castelle C.J."/>
            <person name="Probst A.J."/>
            <person name="Thomas B.C."/>
            <person name="Singh A."/>
            <person name="Wilkins M.J."/>
            <person name="Karaoz U."/>
            <person name="Brodie E.L."/>
            <person name="Williams K.H."/>
            <person name="Hubbard S.S."/>
            <person name="Banfield J.F."/>
        </authorList>
    </citation>
    <scope>NUCLEOTIDE SEQUENCE [LARGE SCALE GENOMIC DNA]</scope>
</reference>
<feature type="transmembrane region" description="Helical" evidence="1">
    <location>
        <begin position="150"/>
        <end position="169"/>
    </location>
</feature>
<organism evidence="2 3">
    <name type="scientific">Candidatus Lloydbacteria bacterium RIFCSPLOWO2_01_FULL_50_20</name>
    <dbReference type="NCBI Taxonomy" id="1798665"/>
    <lineage>
        <taxon>Bacteria</taxon>
        <taxon>Candidatus Lloydiibacteriota</taxon>
    </lineage>
</organism>
<feature type="transmembrane region" description="Helical" evidence="1">
    <location>
        <begin position="127"/>
        <end position="144"/>
    </location>
</feature>
<sequence length="661" mass="74592">MAQIKKSWKFLLVLAILGGLYGAHPYMVARVVAGDDWQGVVPELTSDNLYYMTRAEKAIHGEVMGNPYYATLYKAPSPSFSIADSITGIPHAFLSPFWAAVWNAFLWNAVFAFLLGVLLLQLGFSRGMIVVSLFFVSSYIFWHMNRVTNMQTIFPFSLLFLILFLWTWYHGRSQAAGTHDLNFPIEGSRKLEVPRGDLNFPTQGSWKSKAADVLFTKWEVPLTISWDAPLLLGLFAGFTIYLQSFLFQVIAASLAVGVVLSFILRRMQLARSLIISIATMVILSIPYFLYFHGISDFPVFAETINWFGGVRSHFPSPVVFNSGRWLILLFVWSFLLWLACRRTIGQRRIFSEGSSVGPSLEDVVLTVAIISLGTLGVMVQNIITGVDVAGPSHTSYYIQILLPIGLVLLTFPTIRVLRERGIYVQRILLPLFALLLLLVLYKVFVAIPTKFPSAVVYRPDSASPQYLNDAGNPQYIMPALIALSSLPGTHVIAAPEPLSGYIPLYTGQHVLFSYYGRIFSVSTTENTERWLTTKLGQSLTKEEVTQAYEEFGVGGVPSEVFERNMLARKFCTIVLHSSSCATLIVARVWSDDGTIDQSLWFDYYEKTVRPNVVKYLRRFDVSQVVIDRRFPVPEFLRGQTPWYEDEYYGIYNVTPLYFSSN</sequence>
<feature type="transmembrane region" description="Helical" evidence="1">
    <location>
        <begin position="360"/>
        <end position="383"/>
    </location>
</feature>
<feature type="transmembrane region" description="Helical" evidence="1">
    <location>
        <begin position="218"/>
        <end position="239"/>
    </location>
</feature>
<dbReference type="Proteomes" id="UP000178534">
    <property type="component" value="Unassembled WGS sequence"/>
</dbReference>
<feature type="transmembrane region" description="Helical" evidence="1">
    <location>
        <begin position="273"/>
        <end position="290"/>
    </location>
</feature>
<dbReference type="AlphaFoldDB" id="A0A1G2DFZ9"/>
<accession>A0A1G2DFZ9</accession>
<comment type="caution">
    <text evidence="2">The sequence shown here is derived from an EMBL/GenBank/DDBJ whole genome shotgun (WGS) entry which is preliminary data.</text>
</comment>
<evidence type="ECO:0000313" key="2">
    <source>
        <dbReference type="EMBL" id="OGZ12529.1"/>
    </source>
</evidence>
<protein>
    <recommendedName>
        <fullName evidence="4">Glycosyltransferase RgtA/B/C/D-like domain-containing protein</fullName>
    </recommendedName>
</protein>
<name>A0A1G2DFZ9_9BACT</name>
<feature type="transmembrane region" description="Helical" evidence="1">
    <location>
        <begin position="245"/>
        <end position="264"/>
    </location>
</feature>
<evidence type="ECO:0008006" key="4">
    <source>
        <dbReference type="Google" id="ProtNLM"/>
    </source>
</evidence>
<feature type="transmembrane region" description="Helical" evidence="1">
    <location>
        <begin position="427"/>
        <end position="447"/>
    </location>
</feature>
<feature type="transmembrane region" description="Helical" evidence="1">
    <location>
        <begin position="97"/>
        <end position="120"/>
    </location>
</feature>
<gene>
    <name evidence="2" type="ORF">A2942_00250</name>
</gene>
<keyword evidence="1" id="KW-0472">Membrane</keyword>
<keyword evidence="1" id="KW-0812">Transmembrane</keyword>